<dbReference type="SUPFAM" id="SSF49899">
    <property type="entry name" value="Concanavalin A-like lectins/glucanases"/>
    <property type="match status" value="2"/>
</dbReference>
<evidence type="ECO:0000256" key="7">
    <source>
        <dbReference type="ARBA" id="ARBA00023157"/>
    </source>
</evidence>
<keyword evidence="6" id="KW-0130">Cell adhesion</keyword>
<dbReference type="PANTHER" id="PTHR10199">
    <property type="entry name" value="THROMBOSPONDIN"/>
    <property type="match status" value="1"/>
</dbReference>
<dbReference type="Gene3D" id="2.60.120.200">
    <property type="match status" value="1"/>
</dbReference>
<evidence type="ECO:0000313" key="16">
    <source>
        <dbReference type="Proteomes" id="UP001217089"/>
    </source>
</evidence>
<dbReference type="PROSITE" id="PS01186">
    <property type="entry name" value="EGF_2"/>
    <property type="match status" value="1"/>
</dbReference>
<evidence type="ECO:0000313" key="15">
    <source>
        <dbReference type="EMBL" id="KAJ8299741.1"/>
    </source>
</evidence>
<evidence type="ECO:0000256" key="9">
    <source>
        <dbReference type="PROSITE-ProRule" id="PRU00076"/>
    </source>
</evidence>
<dbReference type="Gene3D" id="2.60.120.260">
    <property type="entry name" value="Galactose-binding domain-like"/>
    <property type="match status" value="1"/>
</dbReference>
<dbReference type="EMBL" id="JARBDR010000921">
    <property type="protein sequence ID" value="KAJ8299741.1"/>
    <property type="molecule type" value="Genomic_DNA"/>
</dbReference>
<dbReference type="InterPro" id="IPR018097">
    <property type="entry name" value="EGF_Ca-bd_CS"/>
</dbReference>
<name>A0ABQ9E7J0_TEGGR</name>
<evidence type="ECO:0000256" key="3">
    <source>
        <dbReference type="ARBA" id="ARBA00022729"/>
    </source>
</evidence>
<keyword evidence="16" id="KW-1185">Reference proteome</keyword>
<dbReference type="InterPro" id="IPR009030">
    <property type="entry name" value="Growth_fac_rcpt_cys_sf"/>
</dbReference>
<dbReference type="Pfam" id="PF00754">
    <property type="entry name" value="F5_F8_type_C"/>
    <property type="match status" value="1"/>
</dbReference>
<accession>A0ABQ9E7J0</accession>
<keyword evidence="7" id="KW-1015">Disulfide bond</keyword>
<dbReference type="Gene3D" id="2.10.25.10">
    <property type="entry name" value="Laminin"/>
    <property type="match status" value="3"/>
</dbReference>
<dbReference type="InterPro" id="IPR011641">
    <property type="entry name" value="Tyr-kin_ephrin_A/B_rcpt-like"/>
</dbReference>
<dbReference type="Proteomes" id="UP001217089">
    <property type="component" value="Unassembled WGS sequence"/>
</dbReference>
<keyword evidence="3" id="KW-0732">Signal</keyword>
<evidence type="ECO:0000256" key="1">
    <source>
        <dbReference type="ARBA" id="ARBA00009456"/>
    </source>
</evidence>
<keyword evidence="8" id="KW-0325">Glycoprotein</keyword>
<evidence type="ECO:0000259" key="13">
    <source>
        <dbReference type="PROSITE" id="PS50026"/>
    </source>
</evidence>
<dbReference type="PANTHER" id="PTHR10199:SF110">
    <property type="entry name" value="TSP C-TERMINAL DOMAIN-CONTAINING PROTEIN"/>
    <property type="match status" value="1"/>
</dbReference>
<dbReference type="SUPFAM" id="SSF57184">
    <property type="entry name" value="Growth factor receptor domain"/>
    <property type="match status" value="2"/>
</dbReference>
<sequence length="1181" mass="129414">MTFSLSSIAISPELITNTSFSLYDVIYAANSSLSFVAIVTDGGTPKRGAIANVSIELDNSCLVDVEYKPINYNISVNSSSGELYLRVPGYYYYDYGCKEALGIESGVIFDALITVSSSIQQSSAGPSLDSLTGGWVAAIDDVNQWIQVDLQTEHRIHIVQLQGRDEEANWVTTFSVSYSSDGIVWTDYQNSSGNNIFDGTFDQNTVVNISLVPELVTRYIHRTTCQRCLTTWYCPGDSTMLSCGRCEPKQVGSTCGRSKTEHSFGAASECTTCPLGWICEDGYAAPCPDFHYVACNDTNCPQNCTQCEIGYACRGGQRYLCLPGTFSDGNAEFCEMCPPGKYQDESGQGSCKNCPAGYYSSSMKDRCNVCDSSSWAADDGTGCKTCTSASDCPCLYNSNLCFSKGQCYNYQSGGVNTYGCLDCPTGYTGTGFTCTDVDECVEYKPCWNSSACINTEPGFQCRHCPYGYLGTYEDGLSQNVSRRTFQLYNYVLDPVQYQTCVDVNECLISNGGCDSNSYCYNTIGSYYCGFCKEGYYGNAKTGCYLSDFCISGAHNCDSHATCIYTGPQKFRCECNTGWAGDGYICGEDVDQDGIPTLGISCTEPNCKRDNCPNEPNSGQEDNDGDWLGDPCDSDDDGDTINDENDNCQYIYNLNQADADSDGVGDVCDNCVNDVNSDQSDVDGDGKGDACDSDIDGDGYLNATDNCPYVSNPGQIDSDGDNIGDECDNCPTISNAAQTDSNSNGIGDDCDTEDLDGDSRKDSNDNCPRIANAQQTDTDGDGIGDACDDDIDGDGVNNDGDNCAYVSNPTQTDVDGNYRGDICENDFDLDGVLDRYDNCPQNKFITNTSFSNYVSLDLNPEWTTELAANWLMTDDGQEVRQLSTTLKPVVLIGNQPFDHVTFSGTTFAKDTECSGYIGFIFGFQSTKRYYLAIWRHKYLNMDGNGGTKGVQLRLVDSSTTPSTTYAEALYHSYDVNSYTKLLWQDPNMIGWECQKSYRWFIYQSPSIGLMRIVVKQSEKILVDSGHIYDVTIHGGRLGVFSYNQTGSVWSDLKTECTNRLNYALSLTGSSYGVIGSISSLGIEKSFTIDVWVYLASGYQLTNQPILCSNDSTLCFFVEDDILRTQVGSVILNGTTTLPVANWTHLLTRYNAQGTRAVKKTDLYFLQFIKYKLYQIKRIYCSG</sequence>
<dbReference type="PROSITE" id="PS50022">
    <property type="entry name" value="FA58C_3"/>
    <property type="match status" value="1"/>
</dbReference>
<comment type="caution">
    <text evidence="9">Lacks conserved residue(s) required for the propagation of feature annotation.</text>
</comment>
<dbReference type="InterPro" id="IPR000742">
    <property type="entry name" value="EGF"/>
</dbReference>
<keyword evidence="4" id="KW-0677">Repeat</keyword>
<dbReference type="SMART" id="SM00231">
    <property type="entry name" value="FA58C"/>
    <property type="match status" value="1"/>
</dbReference>
<evidence type="ECO:0000256" key="10">
    <source>
        <dbReference type="PROSITE-ProRule" id="PRU00634"/>
    </source>
</evidence>
<evidence type="ECO:0000256" key="6">
    <source>
        <dbReference type="ARBA" id="ARBA00022889"/>
    </source>
</evidence>
<dbReference type="Pfam" id="PF07699">
    <property type="entry name" value="Ephrin_rec_like"/>
    <property type="match status" value="1"/>
</dbReference>
<dbReference type="InterPro" id="IPR024731">
    <property type="entry name" value="NELL2-like_EGF"/>
</dbReference>
<dbReference type="PROSITE" id="PS01285">
    <property type="entry name" value="FA58C_1"/>
    <property type="match status" value="1"/>
</dbReference>
<comment type="caution">
    <text evidence="15">The sequence shown here is derived from an EMBL/GenBank/DDBJ whole genome shotgun (WGS) entry which is preliminary data.</text>
</comment>
<dbReference type="Pfam" id="PF02412">
    <property type="entry name" value="TSP_3"/>
    <property type="match status" value="6"/>
</dbReference>
<dbReference type="InterPro" id="IPR017897">
    <property type="entry name" value="Thrombospondin_3_rpt"/>
</dbReference>
<feature type="repeat" description="TSP type-3" evidence="10">
    <location>
        <begin position="775"/>
        <end position="810"/>
    </location>
</feature>
<dbReference type="Gene3D" id="2.10.50.10">
    <property type="entry name" value="Tumor Necrosis Factor Receptor, subunit A, domain 2"/>
    <property type="match status" value="1"/>
</dbReference>
<dbReference type="SUPFAM" id="SSF103647">
    <property type="entry name" value="TSP type-3 repeat"/>
    <property type="match status" value="3"/>
</dbReference>
<dbReference type="SMART" id="SM00181">
    <property type="entry name" value="EGF"/>
    <property type="match status" value="5"/>
</dbReference>
<dbReference type="InterPro" id="IPR028974">
    <property type="entry name" value="TSP_type-3_rpt"/>
</dbReference>
<feature type="compositionally biased region" description="Acidic residues" evidence="11">
    <location>
        <begin position="620"/>
        <end position="635"/>
    </location>
</feature>
<dbReference type="Gene3D" id="4.10.1080.10">
    <property type="entry name" value="TSP type-3 repeat"/>
    <property type="match status" value="3"/>
</dbReference>
<feature type="domain" description="F5/8 type C" evidence="12">
    <location>
        <begin position="97"/>
        <end position="220"/>
    </location>
</feature>
<feature type="domain" description="EGF-like" evidence="13">
    <location>
        <begin position="545"/>
        <end position="586"/>
    </location>
</feature>
<dbReference type="CDD" id="cd00057">
    <property type="entry name" value="FA58C"/>
    <property type="match status" value="1"/>
</dbReference>
<evidence type="ECO:0000256" key="11">
    <source>
        <dbReference type="SAM" id="MobiDB-lite"/>
    </source>
</evidence>
<protein>
    <submittedName>
        <fullName evidence="15">Uncharacterized protein</fullName>
    </submittedName>
</protein>
<evidence type="ECO:0000259" key="14">
    <source>
        <dbReference type="PROSITE" id="PS51236"/>
    </source>
</evidence>
<dbReference type="InterPro" id="IPR013320">
    <property type="entry name" value="ConA-like_dom_sf"/>
</dbReference>
<dbReference type="PROSITE" id="PS01187">
    <property type="entry name" value="EGF_CA"/>
    <property type="match status" value="2"/>
</dbReference>
<dbReference type="PROSITE" id="PS51236">
    <property type="entry name" value="TSP_CTER"/>
    <property type="match status" value="1"/>
</dbReference>
<dbReference type="SMART" id="SM00179">
    <property type="entry name" value="EGF_CA"/>
    <property type="match status" value="2"/>
</dbReference>
<dbReference type="InterPro" id="IPR001881">
    <property type="entry name" value="EGF-like_Ca-bd_dom"/>
</dbReference>
<dbReference type="InterPro" id="IPR008979">
    <property type="entry name" value="Galactose-bd-like_sf"/>
</dbReference>
<feature type="domain" description="EGF-like" evidence="13">
    <location>
        <begin position="436"/>
        <end position="474"/>
    </location>
</feature>
<evidence type="ECO:0000259" key="12">
    <source>
        <dbReference type="PROSITE" id="PS50022"/>
    </source>
</evidence>
<dbReference type="Pfam" id="PF12947">
    <property type="entry name" value="EGF_3"/>
    <property type="match status" value="1"/>
</dbReference>
<feature type="region of interest" description="Disordered" evidence="11">
    <location>
        <begin position="612"/>
        <end position="635"/>
    </location>
</feature>
<evidence type="ECO:0000256" key="4">
    <source>
        <dbReference type="ARBA" id="ARBA00022737"/>
    </source>
</evidence>
<dbReference type="PROSITE" id="PS51234">
    <property type="entry name" value="TSP3"/>
    <property type="match status" value="2"/>
</dbReference>
<dbReference type="SUPFAM" id="SSF49785">
    <property type="entry name" value="Galactose-binding domain-like"/>
    <property type="match status" value="1"/>
</dbReference>
<dbReference type="PROSITE" id="PS50026">
    <property type="entry name" value="EGF_3"/>
    <property type="match status" value="2"/>
</dbReference>
<dbReference type="SMART" id="SM01411">
    <property type="entry name" value="Ephrin_rec_like"/>
    <property type="match status" value="1"/>
</dbReference>
<dbReference type="InterPro" id="IPR003367">
    <property type="entry name" value="Thrombospondin_3-like_rpt"/>
</dbReference>
<dbReference type="CDD" id="cd00054">
    <property type="entry name" value="EGF_CA"/>
    <property type="match status" value="2"/>
</dbReference>
<dbReference type="InterPro" id="IPR000421">
    <property type="entry name" value="FA58C"/>
</dbReference>
<dbReference type="InterPro" id="IPR008859">
    <property type="entry name" value="Thrombospondin_C"/>
</dbReference>
<dbReference type="Pfam" id="PF07645">
    <property type="entry name" value="EGF_CA"/>
    <property type="match status" value="2"/>
</dbReference>
<dbReference type="Pfam" id="PF05735">
    <property type="entry name" value="TSP_C"/>
    <property type="match status" value="1"/>
</dbReference>
<feature type="repeat" description="TSP type-3" evidence="10">
    <location>
        <begin position="679"/>
        <end position="714"/>
    </location>
</feature>
<reference evidence="15 16" key="1">
    <citation type="submission" date="2022-12" db="EMBL/GenBank/DDBJ databases">
        <title>Chromosome-level genome of Tegillarca granosa.</title>
        <authorList>
            <person name="Kim J."/>
        </authorList>
    </citation>
    <scope>NUCLEOTIDE SEQUENCE [LARGE SCALE GENOMIC DNA]</scope>
    <source>
        <strain evidence="15">Teg-2019</strain>
        <tissue evidence="15">Adductor muscle</tissue>
    </source>
</reference>
<proteinExistence type="inferred from homology"/>
<comment type="similarity">
    <text evidence="1">Belongs to the thrombospondin family.</text>
</comment>
<dbReference type="InterPro" id="IPR049883">
    <property type="entry name" value="NOTCH1_EGF-like"/>
</dbReference>
<organism evidence="15 16">
    <name type="scientific">Tegillarca granosa</name>
    <name type="common">Malaysian cockle</name>
    <name type="synonym">Anadara granosa</name>
    <dbReference type="NCBI Taxonomy" id="220873"/>
    <lineage>
        <taxon>Eukaryota</taxon>
        <taxon>Metazoa</taxon>
        <taxon>Spiralia</taxon>
        <taxon>Lophotrochozoa</taxon>
        <taxon>Mollusca</taxon>
        <taxon>Bivalvia</taxon>
        <taxon>Autobranchia</taxon>
        <taxon>Pteriomorphia</taxon>
        <taxon>Arcoida</taxon>
        <taxon>Arcoidea</taxon>
        <taxon>Arcidae</taxon>
        <taxon>Tegillarca</taxon>
    </lineage>
</organism>
<evidence type="ECO:0000256" key="8">
    <source>
        <dbReference type="ARBA" id="ARBA00023180"/>
    </source>
</evidence>
<evidence type="ECO:0000256" key="5">
    <source>
        <dbReference type="ARBA" id="ARBA00022837"/>
    </source>
</evidence>
<gene>
    <name evidence="15" type="ORF">KUTeg_023801</name>
</gene>
<feature type="domain" description="TSP C-terminal" evidence="14">
    <location>
        <begin position="850"/>
        <end position="1060"/>
    </location>
</feature>
<keyword evidence="5 10" id="KW-0106">Calcium</keyword>
<evidence type="ECO:0000256" key="2">
    <source>
        <dbReference type="ARBA" id="ARBA00022536"/>
    </source>
</evidence>
<feature type="region of interest" description="Disordered" evidence="11">
    <location>
        <begin position="737"/>
        <end position="781"/>
    </location>
</feature>
<keyword evidence="2 9" id="KW-0245">EGF-like domain</keyword>